<accession>A0A7Y7LYC4</accession>
<evidence type="ECO:0000256" key="2">
    <source>
        <dbReference type="SAM" id="Phobius"/>
    </source>
</evidence>
<dbReference type="RefSeq" id="WP_176633295.1">
    <property type="nucleotide sequence ID" value="NZ_JAAMFM010000001.1"/>
</dbReference>
<dbReference type="AlphaFoldDB" id="A0A7Y7LYC4"/>
<feature type="compositionally biased region" description="Basic and acidic residues" evidence="1">
    <location>
        <begin position="65"/>
        <end position="81"/>
    </location>
</feature>
<evidence type="ECO:0000313" key="4">
    <source>
        <dbReference type="EMBL" id="NVM93578.1"/>
    </source>
</evidence>
<dbReference type="Pfam" id="PF13845">
    <property type="entry name" value="Septum_form"/>
    <property type="match status" value="1"/>
</dbReference>
<feature type="compositionally biased region" description="Basic and acidic residues" evidence="1">
    <location>
        <begin position="130"/>
        <end position="142"/>
    </location>
</feature>
<protein>
    <recommendedName>
        <fullName evidence="3">Septum formation-related domain-containing protein</fullName>
    </recommendedName>
</protein>
<feature type="transmembrane region" description="Helical" evidence="2">
    <location>
        <begin position="285"/>
        <end position="307"/>
    </location>
</feature>
<evidence type="ECO:0000313" key="5">
    <source>
        <dbReference type="Proteomes" id="UP000543556"/>
    </source>
</evidence>
<comment type="caution">
    <text evidence="4">The sequence shown here is derived from an EMBL/GenBank/DDBJ whole genome shotgun (WGS) entry which is preliminary data.</text>
</comment>
<name>A0A7Y7LYC4_9MICC</name>
<dbReference type="Proteomes" id="UP000543556">
    <property type="component" value="Unassembled WGS sequence"/>
</dbReference>
<dbReference type="InterPro" id="IPR026004">
    <property type="entry name" value="Septum_form"/>
</dbReference>
<feature type="compositionally biased region" description="Low complexity" evidence="1">
    <location>
        <begin position="168"/>
        <end position="186"/>
    </location>
</feature>
<keyword evidence="2" id="KW-0472">Membrane</keyword>
<keyword evidence="2" id="KW-0812">Transmembrane</keyword>
<feature type="region of interest" description="Disordered" evidence="1">
    <location>
        <begin position="122"/>
        <end position="204"/>
    </location>
</feature>
<dbReference type="EMBL" id="JAAMFM010000001">
    <property type="protein sequence ID" value="NVM93578.1"/>
    <property type="molecule type" value="Genomic_DNA"/>
</dbReference>
<evidence type="ECO:0000259" key="3">
    <source>
        <dbReference type="Pfam" id="PF13845"/>
    </source>
</evidence>
<sequence length="453" mass="46747">MNEHEQANGHPAGEPPTGGKAPDADAADTAAARVEPAVSGVDFELSEPELGEARISAEAADSVELEKVEAETAEVEREAERSTQLGAAEVISSIAPAAVDFEVPERQRNWKADETNVLRTAGATVPQAPEAHEAPEAHDDGRPGAPEAGPHRVGRGIDDGSGWRRPETPWQQSSTPWQQSSTPWQPKANAWQSPAQHAQGEADAAAAGAAAIKAAEGAEGAVGGAQPVAPAGRHQDQPGLPPIPPAPGQPGYSSKPDVSRAGASQPWEQGRLPDGAGQQGTRGKLIIVVGVVIVALILVALLIWLVLGIATGGNKAAAPAVDATTSAATANPADVIAPRASPEDWLAGDCLRGYAGINQAADVVVCNSPHSAQVVGSTRLTESAPFPGDDVLKAQAAAVCQSVQYTDATKSYKGLKEFKAYPSETTWDTANDRRVDCIVTDPTGDHLLTSLIP</sequence>
<evidence type="ECO:0000256" key="1">
    <source>
        <dbReference type="SAM" id="MobiDB-lite"/>
    </source>
</evidence>
<feature type="domain" description="Septum formation-related" evidence="3">
    <location>
        <begin position="344"/>
        <end position="437"/>
    </location>
</feature>
<keyword evidence="5" id="KW-1185">Reference proteome</keyword>
<proteinExistence type="predicted"/>
<gene>
    <name evidence="4" type="ORF">G6034_01400</name>
</gene>
<feature type="compositionally biased region" description="Pro residues" evidence="1">
    <location>
        <begin position="239"/>
        <end position="248"/>
    </location>
</feature>
<feature type="region of interest" description="Disordered" evidence="1">
    <location>
        <begin position="1"/>
        <end position="45"/>
    </location>
</feature>
<feature type="compositionally biased region" description="Low complexity" evidence="1">
    <location>
        <begin position="222"/>
        <end position="232"/>
    </location>
</feature>
<feature type="region of interest" description="Disordered" evidence="1">
    <location>
        <begin position="222"/>
        <end position="279"/>
    </location>
</feature>
<keyword evidence="2" id="KW-1133">Transmembrane helix</keyword>
<reference evidence="4 5" key="1">
    <citation type="submission" date="2020-02" db="EMBL/GenBank/DDBJ databases">
        <title>Genome sequence of strain AETb3-4.</title>
        <authorList>
            <person name="Gao J."/>
            <person name="Zhang X."/>
        </authorList>
    </citation>
    <scope>NUCLEOTIDE SEQUENCE [LARGE SCALE GENOMIC DNA]</scope>
    <source>
        <strain evidence="4 5">AETb3-4</strain>
    </source>
</reference>
<organism evidence="4 5">
    <name type="scientific">Arthrobacter wenxiniae</name>
    <dbReference type="NCBI Taxonomy" id="2713570"/>
    <lineage>
        <taxon>Bacteria</taxon>
        <taxon>Bacillati</taxon>
        <taxon>Actinomycetota</taxon>
        <taxon>Actinomycetes</taxon>
        <taxon>Micrococcales</taxon>
        <taxon>Micrococcaceae</taxon>
        <taxon>Arthrobacter</taxon>
    </lineage>
</organism>
<feature type="compositionally biased region" description="Basic and acidic residues" evidence="1">
    <location>
        <begin position="155"/>
        <end position="167"/>
    </location>
</feature>
<feature type="region of interest" description="Disordered" evidence="1">
    <location>
        <begin position="65"/>
        <end position="85"/>
    </location>
</feature>
<feature type="compositionally biased region" description="Low complexity" evidence="1">
    <location>
        <begin position="194"/>
        <end position="204"/>
    </location>
</feature>